<dbReference type="EMBL" id="GBXM01083191">
    <property type="protein sequence ID" value="JAH25386.1"/>
    <property type="molecule type" value="Transcribed_RNA"/>
</dbReference>
<dbReference type="AlphaFoldDB" id="A0A0E9R8B9"/>
<evidence type="ECO:0000313" key="1">
    <source>
        <dbReference type="EMBL" id="JAH25386.1"/>
    </source>
</evidence>
<proteinExistence type="predicted"/>
<accession>A0A0E9R8B9</accession>
<sequence>MNAMSFAISLAASQVAEMAVETG</sequence>
<name>A0A0E9R8B9_ANGAN</name>
<reference evidence="1" key="2">
    <citation type="journal article" date="2015" name="Fish Shellfish Immunol.">
        <title>Early steps in the European eel (Anguilla anguilla)-Vibrio vulnificus interaction in the gills: Role of the RtxA13 toxin.</title>
        <authorList>
            <person name="Callol A."/>
            <person name="Pajuelo D."/>
            <person name="Ebbesson L."/>
            <person name="Teles M."/>
            <person name="MacKenzie S."/>
            <person name="Amaro C."/>
        </authorList>
    </citation>
    <scope>NUCLEOTIDE SEQUENCE</scope>
</reference>
<protein>
    <submittedName>
        <fullName evidence="1">Uncharacterized protein</fullName>
    </submittedName>
</protein>
<reference evidence="1" key="1">
    <citation type="submission" date="2014-11" db="EMBL/GenBank/DDBJ databases">
        <authorList>
            <person name="Amaro Gonzalez C."/>
        </authorList>
    </citation>
    <scope>NUCLEOTIDE SEQUENCE</scope>
</reference>
<organism evidence="1">
    <name type="scientific">Anguilla anguilla</name>
    <name type="common">European freshwater eel</name>
    <name type="synonym">Muraena anguilla</name>
    <dbReference type="NCBI Taxonomy" id="7936"/>
    <lineage>
        <taxon>Eukaryota</taxon>
        <taxon>Metazoa</taxon>
        <taxon>Chordata</taxon>
        <taxon>Craniata</taxon>
        <taxon>Vertebrata</taxon>
        <taxon>Euteleostomi</taxon>
        <taxon>Actinopterygii</taxon>
        <taxon>Neopterygii</taxon>
        <taxon>Teleostei</taxon>
        <taxon>Anguilliformes</taxon>
        <taxon>Anguillidae</taxon>
        <taxon>Anguilla</taxon>
    </lineage>
</organism>